<protein>
    <submittedName>
        <fullName evidence="1">Uncharacterized protein</fullName>
    </submittedName>
</protein>
<organism evidence="1 2">
    <name type="scientific">Halteria grandinella</name>
    <dbReference type="NCBI Taxonomy" id="5974"/>
    <lineage>
        <taxon>Eukaryota</taxon>
        <taxon>Sar</taxon>
        <taxon>Alveolata</taxon>
        <taxon>Ciliophora</taxon>
        <taxon>Intramacronucleata</taxon>
        <taxon>Spirotrichea</taxon>
        <taxon>Stichotrichia</taxon>
        <taxon>Sporadotrichida</taxon>
        <taxon>Halteriidae</taxon>
        <taxon>Halteria</taxon>
    </lineage>
</organism>
<dbReference type="EMBL" id="RRYP01017857">
    <property type="protein sequence ID" value="TNV73913.1"/>
    <property type="molecule type" value="Genomic_DNA"/>
</dbReference>
<accession>A0A8J8NF68</accession>
<dbReference type="Proteomes" id="UP000785679">
    <property type="component" value="Unassembled WGS sequence"/>
</dbReference>
<comment type="caution">
    <text evidence="1">The sequence shown here is derived from an EMBL/GenBank/DDBJ whole genome shotgun (WGS) entry which is preliminary data.</text>
</comment>
<gene>
    <name evidence="1" type="ORF">FGO68_gene9035</name>
</gene>
<proteinExistence type="predicted"/>
<evidence type="ECO:0000313" key="1">
    <source>
        <dbReference type="EMBL" id="TNV73913.1"/>
    </source>
</evidence>
<reference evidence="1" key="1">
    <citation type="submission" date="2019-06" db="EMBL/GenBank/DDBJ databases">
        <authorList>
            <person name="Zheng W."/>
        </authorList>
    </citation>
    <scope>NUCLEOTIDE SEQUENCE</scope>
    <source>
        <strain evidence="1">QDHG01</strain>
    </source>
</reference>
<name>A0A8J8NF68_HALGN</name>
<evidence type="ECO:0000313" key="2">
    <source>
        <dbReference type="Proteomes" id="UP000785679"/>
    </source>
</evidence>
<dbReference type="AlphaFoldDB" id="A0A8J8NF68"/>
<sequence>MRQRLHNHQEQPNNYCLQHRNNAIDHFDQPTIHLYLLESIQNYSLLNRMKIPNSIILYFPCQLTLIKQIVNQRRVSITQCLKSQACQSITFKMLQFCQFIQGKQSLIMCNEN</sequence>
<keyword evidence="2" id="KW-1185">Reference proteome</keyword>